<feature type="transmembrane region" description="Helical" evidence="6">
    <location>
        <begin position="125"/>
        <end position="154"/>
    </location>
</feature>
<feature type="transmembrane region" description="Helical" evidence="6">
    <location>
        <begin position="6"/>
        <end position="29"/>
    </location>
</feature>
<dbReference type="GO" id="GO:0016020">
    <property type="term" value="C:membrane"/>
    <property type="evidence" value="ECO:0007669"/>
    <property type="project" value="UniProtKB-SubCell"/>
</dbReference>
<evidence type="ECO:0000256" key="2">
    <source>
        <dbReference type="ARBA" id="ARBA00022692"/>
    </source>
</evidence>
<dbReference type="InterPro" id="IPR049326">
    <property type="entry name" value="Rhodopsin_dom_fungi"/>
</dbReference>
<feature type="domain" description="Rhodopsin" evidence="7">
    <location>
        <begin position="26"/>
        <end position="268"/>
    </location>
</feature>
<keyword evidence="3 6" id="KW-1133">Transmembrane helix</keyword>
<dbReference type="PANTHER" id="PTHR33048">
    <property type="entry name" value="PTH11-LIKE INTEGRAL MEMBRANE PROTEIN (AFU_ORTHOLOGUE AFUA_5G11245)"/>
    <property type="match status" value="1"/>
</dbReference>
<evidence type="ECO:0000259" key="7">
    <source>
        <dbReference type="Pfam" id="PF20684"/>
    </source>
</evidence>
<evidence type="ECO:0000256" key="4">
    <source>
        <dbReference type="ARBA" id="ARBA00023136"/>
    </source>
</evidence>
<dbReference type="Proteomes" id="UP000799750">
    <property type="component" value="Unassembled WGS sequence"/>
</dbReference>
<evidence type="ECO:0000313" key="8">
    <source>
        <dbReference type="EMBL" id="KAF2502270.1"/>
    </source>
</evidence>
<evidence type="ECO:0000256" key="5">
    <source>
        <dbReference type="ARBA" id="ARBA00038359"/>
    </source>
</evidence>
<feature type="transmembrane region" description="Helical" evidence="6">
    <location>
        <begin position="170"/>
        <end position="193"/>
    </location>
</feature>
<dbReference type="OrthoDB" id="2496787at2759"/>
<keyword evidence="9" id="KW-1185">Reference proteome</keyword>
<dbReference type="EMBL" id="MU004181">
    <property type="protein sequence ID" value="KAF2502270.1"/>
    <property type="molecule type" value="Genomic_DNA"/>
</dbReference>
<feature type="transmembrane region" description="Helical" evidence="6">
    <location>
        <begin position="205"/>
        <end position="224"/>
    </location>
</feature>
<keyword evidence="4 6" id="KW-0472">Membrane</keyword>
<comment type="subcellular location">
    <subcellularLocation>
        <location evidence="1">Membrane</location>
        <topology evidence="1">Multi-pass membrane protein</topology>
    </subcellularLocation>
</comment>
<feature type="transmembrane region" description="Helical" evidence="6">
    <location>
        <begin position="36"/>
        <end position="58"/>
    </location>
</feature>
<evidence type="ECO:0000313" key="9">
    <source>
        <dbReference type="Proteomes" id="UP000799750"/>
    </source>
</evidence>
<evidence type="ECO:0000256" key="3">
    <source>
        <dbReference type="ARBA" id="ARBA00022989"/>
    </source>
</evidence>
<protein>
    <recommendedName>
        <fullName evidence="7">Rhodopsin domain-containing protein</fullName>
    </recommendedName>
</protein>
<proteinExistence type="inferred from homology"/>
<evidence type="ECO:0000256" key="6">
    <source>
        <dbReference type="SAM" id="Phobius"/>
    </source>
</evidence>
<dbReference type="Pfam" id="PF20684">
    <property type="entry name" value="Fung_rhodopsin"/>
    <property type="match status" value="1"/>
</dbReference>
<sequence length="366" mass="40348">MAISRVAEVAASLTITYVAAITAVALRIFSRRLTGVALAFDDYSAVAAGFCATVFFAMKVYALTNGLGRHIQDVHKTTPVITTQHIMRDLWADDIPYSVGVCLAKLSILWLYWRMFKHSGIRIPIQIMAALSVMWFIARLVMTAIQCIPIHALWDYSVKGVCPIDPAKSFIATCATHAIIDFIIVLLPVFEVAKLHLPPIQKFSVALMFTSGLLVACAAAFQTYNESNWVFADPDRSWTVARLTIWQQVELNMSVFASCLPVLRPAFKVLTGQSLTTTASESRKYARSGKPSTVSSGRLGALLNKRRGIEAIESDSTYELSREANKSARSNLWNSGPHNQEPGITPLHMGQVGRERIVWEDKAGGL</sequence>
<accession>A0A6A6REV6</accession>
<name>A0A6A6REV6_9PEZI</name>
<reference evidence="8" key="1">
    <citation type="journal article" date="2020" name="Stud. Mycol.">
        <title>101 Dothideomycetes genomes: a test case for predicting lifestyles and emergence of pathogens.</title>
        <authorList>
            <person name="Haridas S."/>
            <person name="Albert R."/>
            <person name="Binder M."/>
            <person name="Bloem J."/>
            <person name="Labutti K."/>
            <person name="Salamov A."/>
            <person name="Andreopoulos B."/>
            <person name="Baker S."/>
            <person name="Barry K."/>
            <person name="Bills G."/>
            <person name="Bluhm B."/>
            <person name="Cannon C."/>
            <person name="Castanera R."/>
            <person name="Culley D."/>
            <person name="Daum C."/>
            <person name="Ezra D."/>
            <person name="Gonzalez J."/>
            <person name="Henrissat B."/>
            <person name="Kuo A."/>
            <person name="Liang C."/>
            <person name="Lipzen A."/>
            <person name="Lutzoni F."/>
            <person name="Magnuson J."/>
            <person name="Mondo S."/>
            <person name="Nolan M."/>
            <person name="Ohm R."/>
            <person name="Pangilinan J."/>
            <person name="Park H.-J."/>
            <person name="Ramirez L."/>
            <person name="Alfaro M."/>
            <person name="Sun H."/>
            <person name="Tritt A."/>
            <person name="Yoshinaga Y."/>
            <person name="Zwiers L.-H."/>
            <person name="Turgeon B."/>
            <person name="Goodwin S."/>
            <person name="Spatafora J."/>
            <person name="Crous P."/>
            <person name="Grigoriev I."/>
        </authorList>
    </citation>
    <scope>NUCLEOTIDE SEQUENCE</scope>
    <source>
        <strain evidence="8">CBS 269.34</strain>
    </source>
</reference>
<organism evidence="8 9">
    <name type="scientific">Lophium mytilinum</name>
    <dbReference type="NCBI Taxonomy" id="390894"/>
    <lineage>
        <taxon>Eukaryota</taxon>
        <taxon>Fungi</taxon>
        <taxon>Dikarya</taxon>
        <taxon>Ascomycota</taxon>
        <taxon>Pezizomycotina</taxon>
        <taxon>Dothideomycetes</taxon>
        <taxon>Pleosporomycetidae</taxon>
        <taxon>Mytilinidiales</taxon>
        <taxon>Mytilinidiaceae</taxon>
        <taxon>Lophium</taxon>
    </lineage>
</organism>
<gene>
    <name evidence="8" type="ORF">BU16DRAFT_554340</name>
</gene>
<comment type="similarity">
    <text evidence="5">Belongs to the SAT4 family.</text>
</comment>
<dbReference type="InterPro" id="IPR052337">
    <property type="entry name" value="SAT4-like"/>
</dbReference>
<evidence type="ECO:0000256" key="1">
    <source>
        <dbReference type="ARBA" id="ARBA00004141"/>
    </source>
</evidence>
<dbReference type="PANTHER" id="PTHR33048:SF47">
    <property type="entry name" value="INTEGRAL MEMBRANE PROTEIN-RELATED"/>
    <property type="match status" value="1"/>
</dbReference>
<feature type="transmembrane region" description="Helical" evidence="6">
    <location>
        <begin position="95"/>
        <end position="113"/>
    </location>
</feature>
<keyword evidence="2 6" id="KW-0812">Transmembrane</keyword>
<dbReference type="AlphaFoldDB" id="A0A6A6REV6"/>